<name>A0A832A6C5_9BACT</name>
<dbReference type="PANTHER" id="PTHR36530">
    <property type="entry name" value="INHIBITOR OF CYSTEINE PEPTIDASE"/>
    <property type="match status" value="1"/>
</dbReference>
<dbReference type="InterPro" id="IPR036331">
    <property type="entry name" value="Chagasin-like_sf"/>
</dbReference>
<keyword evidence="2" id="KW-0789">Thiol protease inhibitor</keyword>
<dbReference type="GO" id="GO:0004869">
    <property type="term" value="F:cysteine-type endopeptidase inhibitor activity"/>
    <property type="evidence" value="ECO:0007669"/>
    <property type="project" value="UniProtKB-KW"/>
</dbReference>
<reference evidence="5" key="1">
    <citation type="journal article" date="2020" name="mSystems">
        <title>Genome- and Community-Level Interaction Insights into Carbon Utilization and Element Cycling Functions of Hydrothermarchaeota in Hydrothermal Sediment.</title>
        <authorList>
            <person name="Zhou Z."/>
            <person name="Liu Y."/>
            <person name="Xu W."/>
            <person name="Pan J."/>
            <person name="Luo Z.H."/>
            <person name="Li M."/>
        </authorList>
    </citation>
    <scope>NUCLEOTIDE SEQUENCE [LARGE SCALE GENOMIC DNA]</scope>
    <source>
        <strain evidence="5">SpSt-456</strain>
    </source>
</reference>
<proteinExistence type="predicted"/>
<keyword evidence="3" id="KW-0812">Transmembrane</keyword>
<keyword evidence="3" id="KW-0472">Membrane</keyword>
<accession>A0A832A6C5</accession>
<dbReference type="PANTHER" id="PTHR36530:SF1">
    <property type="entry name" value="AMOEBIASIN-1"/>
    <property type="match status" value="1"/>
</dbReference>
<protein>
    <recommendedName>
        <fullName evidence="4">Proteinase inhibitor I42 chagasin domain-containing protein</fullName>
    </recommendedName>
</protein>
<keyword evidence="1" id="KW-0646">Protease inhibitor</keyword>
<sequence length="239" mass="26689">MAKGYNGAVGTSDVLSVQRCEGVPHRLECHADGMGGQGAQPLPHFMAVHPLLISERTKLKTMAFRMLMLWLIFFTLLCLLFVRLGAAVVQGRDEVGEIVIGPGDNRRHIRMEGWPALIVRLESNPSTGYCWEVVDVDARLLRVISDKWIPRTELLGAGWIQEIPFASLRAGRTPARLVYRRVWEDHRAALGSFQFMVEAWVSGGVDHFADPPLGDGETLEFRQDLAMPLEQGPAWESSE</sequence>
<feature type="domain" description="Proteinase inhibitor I42 chagasin" evidence="4">
    <location>
        <begin position="117"/>
        <end position="194"/>
    </location>
</feature>
<dbReference type="EMBL" id="DSTK01000040">
    <property type="protein sequence ID" value="HFK98547.1"/>
    <property type="molecule type" value="Genomic_DNA"/>
</dbReference>
<dbReference type="AlphaFoldDB" id="A0A832A6C5"/>
<comment type="caution">
    <text evidence="5">The sequence shown here is derived from an EMBL/GenBank/DDBJ whole genome shotgun (WGS) entry which is preliminary data.</text>
</comment>
<evidence type="ECO:0000256" key="3">
    <source>
        <dbReference type="SAM" id="Phobius"/>
    </source>
</evidence>
<dbReference type="Pfam" id="PF09394">
    <property type="entry name" value="Inhibitor_I42"/>
    <property type="match status" value="1"/>
</dbReference>
<dbReference type="SUPFAM" id="SSF141066">
    <property type="entry name" value="ICP-like"/>
    <property type="match status" value="1"/>
</dbReference>
<evidence type="ECO:0000256" key="1">
    <source>
        <dbReference type="ARBA" id="ARBA00022690"/>
    </source>
</evidence>
<evidence type="ECO:0000259" key="4">
    <source>
        <dbReference type="Pfam" id="PF09394"/>
    </source>
</evidence>
<feature type="transmembrane region" description="Helical" evidence="3">
    <location>
        <begin position="66"/>
        <end position="86"/>
    </location>
</feature>
<evidence type="ECO:0000256" key="2">
    <source>
        <dbReference type="ARBA" id="ARBA00022704"/>
    </source>
</evidence>
<keyword evidence="3" id="KW-1133">Transmembrane helix</keyword>
<evidence type="ECO:0000313" key="5">
    <source>
        <dbReference type="EMBL" id="HFK98547.1"/>
    </source>
</evidence>
<dbReference type="InterPro" id="IPR018990">
    <property type="entry name" value="Prot_inh_I42_chagasin"/>
</dbReference>
<organism evidence="5">
    <name type="scientific">Desulfacinum infernum</name>
    <dbReference type="NCBI Taxonomy" id="35837"/>
    <lineage>
        <taxon>Bacteria</taxon>
        <taxon>Pseudomonadati</taxon>
        <taxon>Thermodesulfobacteriota</taxon>
        <taxon>Syntrophobacteria</taxon>
        <taxon>Syntrophobacterales</taxon>
        <taxon>Syntrophobacteraceae</taxon>
        <taxon>Desulfacinum</taxon>
    </lineage>
</organism>
<gene>
    <name evidence="5" type="ORF">ENS06_14635</name>
</gene>
<dbReference type="Gene3D" id="2.60.40.2020">
    <property type="match status" value="1"/>
</dbReference>
<dbReference type="InterPro" id="IPR052781">
    <property type="entry name" value="Cys_protease_inhibitor_I42"/>
</dbReference>